<keyword evidence="10" id="KW-1185">Reference proteome</keyword>
<evidence type="ECO:0000313" key="9">
    <source>
        <dbReference type="EMBL" id="AJD50028.1"/>
    </source>
</evidence>
<feature type="transmembrane region" description="Helical" evidence="4">
    <location>
        <begin position="151"/>
        <end position="169"/>
    </location>
</feature>
<dbReference type="PANTHER" id="PTHR44757">
    <property type="entry name" value="DIGUANYLATE CYCLASE DGCP"/>
    <property type="match status" value="1"/>
</dbReference>
<keyword evidence="3" id="KW-0175">Coiled coil</keyword>
<dbReference type="KEGG" id="apac:S7S_18080"/>
<evidence type="ECO:0000259" key="7">
    <source>
        <dbReference type="PROSITE" id="PS50883"/>
    </source>
</evidence>
<dbReference type="PROSITE" id="PS50112">
    <property type="entry name" value="PAS"/>
    <property type="match status" value="1"/>
</dbReference>
<organism evidence="9 10">
    <name type="scientific">Isoalcanivorax pacificus W11-5</name>
    <dbReference type="NCBI Taxonomy" id="391936"/>
    <lineage>
        <taxon>Bacteria</taxon>
        <taxon>Pseudomonadati</taxon>
        <taxon>Pseudomonadota</taxon>
        <taxon>Gammaproteobacteria</taxon>
        <taxon>Oceanospirillales</taxon>
        <taxon>Alcanivoracaceae</taxon>
        <taxon>Isoalcanivorax</taxon>
    </lineage>
</organism>
<dbReference type="CDD" id="cd00130">
    <property type="entry name" value="PAS"/>
    <property type="match status" value="2"/>
</dbReference>
<dbReference type="STRING" id="391936.S7S_18080"/>
<dbReference type="EC" id="3.1.4.52" evidence="1"/>
<dbReference type="InterPro" id="IPR035965">
    <property type="entry name" value="PAS-like_dom_sf"/>
</dbReference>
<dbReference type="Pfam" id="PF08447">
    <property type="entry name" value="PAS_3"/>
    <property type="match status" value="1"/>
</dbReference>
<keyword evidence="4" id="KW-1133">Transmembrane helix</keyword>
<evidence type="ECO:0000256" key="4">
    <source>
        <dbReference type="SAM" id="Phobius"/>
    </source>
</evidence>
<dbReference type="Pfam" id="PF00990">
    <property type="entry name" value="GGDEF"/>
    <property type="match status" value="1"/>
</dbReference>
<dbReference type="CDD" id="cd01949">
    <property type="entry name" value="GGDEF"/>
    <property type="match status" value="1"/>
</dbReference>
<evidence type="ECO:0000259" key="8">
    <source>
        <dbReference type="PROSITE" id="PS50887"/>
    </source>
</evidence>
<dbReference type="InterPro" id="IPR052155">
    <property type="entry name" value="Biofilm_reg_signaling"/>
</dbReference>
<dbReference type="InterPro" id="IPR000700">
    <property type="entry name" value="PAS-assoc_C"/>
</dbReference>
<dbReference type="CDD" id="cd01948">
    <property type="entry name" value="EAL"/>
    <property type="match status" value="1"/>
</dbReference>
<dbReference type="SUPFAM" id="SSF55785">
    <property type="entry name" value="PYP-like sensor domain (PAS domain)"/>
    <property type="match status" value="2"/>
</dbReference>
<accession>A0A0B4XU75</accession>
<evidence type="ECO:0000256" key="2">
    <source>
        <dbReference type="ARBA" id="ARBA00022636"/>
    </source>
</evidence>
<dbReference type="PROSITE" id="PS50887">
    <property type="entry name" value="GGDEF"/>
    <property type="match status" value="1"/>
</dbReference>
<dbReference type="InterPro" id="IPR035919">
    <property type="entry name" value="EAL_sf"/>
</dbReference>
<feature type="domain" description="EAL" evidence="7">
    <location>
        <begin position="695"/>
        <end position="949"/>
    </location>
</feature>
<dbReference type="Gene3D" id="3.30.70.270">
    <property type="match status" value="1"/>
</dbReference>
<dbReference type="SMART" id="SM00086">
    <property type="entry name" value="PAC"/>
    <property type="match status" value="2"/>
</dbReference>
<dbReference type="GO" id="GO:0071111">
    <property type="term" value="F:cyclic-guanylate-specific phosphodiesterase activity"/>
    <property type="evidence" value="ECO:0007669"/>
    <property type="project" value="UniProtKB-EC"/>
</dbReference>
<dbReference type="RefSeq" id="WP_008734588.1">
    <property type="nucleotide sequence ID" value="NZ_CP004387.1"/>
</dbReference>
<protein>
    <recommendedName>
        <fullName evidence="1">cyclic-guanylate-specific phosphodiesterase</fullName>
        <ecNumber evidence="1">3.1.4.52</ecNumber>
    </recommendedName>
</protein>
<dbReference type="HOGENOM" id="CLU_000445_70_31_6"/>
<dbReference type="PROSITE" id="PS50883">
    <property type="entry name" value="EAL"/>
    <property type="match status" value="1"/>
</dbReference>
<dbReference type="PANTHER" id="PTHR44757:SF2">
    <property type="entry name" value="BIOFILM ARCHITECTURE MAINTENANCE PROTEIN MBAA"/>
    <property type="match status" value="1"/>
</dbReference>
<keyword evidence="2" id="KW-0973">c-di-GMP</keyword>
<feature type="transmembrane region" description="Helical" evidence="4">
    <location>
        <begin position="93"/>
        <end position="111"/>
    </location>
</feature>
<evidence type="ECO:0000256" key="3">
    <source>
        <dbReference type="SAM" id="Coils"/>
    </source>
</evidence>
<evidence type="ECO:0000256" key="1">
    <source>
        <dbReference type="ARBA" id="ARBA00012282"/>
    </source>
</evidence>
<feature type="transmembrane region" description="Helical" evidence="4">
    <location>
        <begin position="52"/>
        <end position="72"/>
    </location>
</feature>
<dbReference type="NCBIfam" id="TIGR00254">
    <property type="entry name" value="GGDEF"/>
    <property type="match status" value="1"/>
</dbReference>
<dbReference type="InterPro" id="IPR043128">
    <property type="entry name" value="Rev_trsase/Diguanyl_cyclase"/>
</dbReference>
<dbReference type="PROSITE" id="PS50113">
    <property type="entry name" value="PAC"/>
    <property type="match status" value="2"/>
</dbReference>
<dbReference type="SMART" id="SM00052">
    <property type="entry name" value="EAL"/>
    <property type="match status" value="1"/>
</dbReference>
<evidence type="ECO:0000259" key="6">
    <source>
        <dbReference type="PROSITE" id="PS50113"/>
    </source>
</evidence>
<dbReference type="InterPro" id="IPR000160">
    <property type="entry name" value="GGDEF_dom"/>
</dbReference>
<dbReference type="AlphaFoldDB" id="A0A0B4XU75"/>
<gene>
    <name evidence="9" type="ORF">S7S_18080</name>
</gene>
<dbReference type="Gene3D" id="3.20.20.450">
    <property type="entry name" value="EAL domain"/>
    <property type="match status" value="1"/>
</dbReference>
<keyword evidence="4" id="KW-0472">Membrane</keyword>
<dbReference type="SUPFAM" id="SSF55073">
    <property type="entry name" value="Nucleotide cyclase"/>
    <property type="match status" value="1"/>
</dbReference>
<dbReference type="NCBIfam" id="TIGR00229">
    <property type="entry name" value="sensory_box"/>
    <property type="match status" value="2"/>
</dbReference>
<feature type="domain" description="PAC" evidence="6">
    <location>
        <begin position="469"/>
        <end position="521"/>
    </location>
</feature>
<dbReference type="Pfam" id="PF13426">
    <property type="entry name" value="PAS_9"/>
    <property type="match status" value="1"/>
</dbReference>
<sequence length="953" mass="107313">MSTGSQLSPPSGQALSDAHTRLLVQALPMLNLVEPLAALLLLWLYHDGSTPLWQLVTWATLVISVVFLRLVAGQLLRHLDTDAASLRAWRISLLMTLVANGALFGLALVWLNPAEALFQPGAVTAQALALTMVLGLTVVAVASCGMYLPAALTYVLSALIPLALHLWLASPDYRLFSLGVLLYLVFSLLAIRRISGAARSTLSLQDSNNALIRYLDSARADAEALNEKLAREICERKEARHRLQESRDRLESTVTERTRALEQMNTELAATSQRLQLALDASNICLWDWNLVTGETFHSNFDRLLGFDDSTVGNFVEDLRKLVHPSDFPLIRQAMVDHFKGLTTQYQVVYRMQHADGRWHWIADEGRVVAWNQQGRATRMIGTRRDITEDKEAREQLRLAATVFENASEGIFIFDRNFRFLTVNDCFTRITGYQDREVVSHSVMDIGNVPENEKLYREILSALGKEGFWEGELTERRKSGERYPEWLQISAVYDESGRLTHYVGMFSDLTARKEAEERVQFLSNFDRLTGFANRNQFRERLQKCLTLSRLNRKKAALVFIDLDRFRPINDSLGHEVGDRLLKLAAERLRGCGFDEDNLARVGGDEFTLIVEQYSDPRALEHVCNKLINAMRRPFHFDQHELLLGASVGISVFPDTAQDVQTLINQADLAMHQAKRAGGNNFQFYSSDMRVASVEQLALETSLRKAIFKNEFVVHYQPKMDLGRNCITSVEALVRWQHPTMGLLPPKDFIPLAEETGLISAIGELVLERSCRQAMQWYNSGLGDICVSVNLSAHQFRKGNVLEIVDRVLETTGLPAELLELELTESLIMEDLDKNIALLQALRTRGVELSLDDFGTGYSSLSYLKRFPIDTLKIDRSFITELDQSPDDAAITRAIIDMAHSLNLRVVAEGVETDSHLEILRGMGCDSIQGYLISRPVPEAELLQLLETQKQARA</sequence>
<dbReference type="InterPro" id="IPR013655">
    <property type="entry name" value="PAS_fold_3"/>
</dbReference>
<feature type="coiled-coil region" evidence="3">
    <location>
        <begin position="208"/>
        <end position="281"/>
    </location>
</feature>
<keyword evidence="4" id="KW-0812">Transmembrane</keyword>
<dbReference type="Gene3D" id="3.30.450.20">
    <property type="entry name" value="PAS domain"/>
    <property type="match status" value="2"/>
</dbReference>
<proteinExistence type="predicted"/>
<dbReference type="InterPro" id="IPR029787">
    <property type="entry name" value="Nucleotide_cyclase"/>
</dbReference>
<evidence type="ECO:0000259" key="5">
    <source>
        <dbReference type="PROSITE" id="PS50112"/>
    </source>
</evidence>
<dbReference type="SMART" id="SM00267">
    <property type="entry name" value="GGDEF"/>
    <property type="match status" value="1"/>
</dbReference>
<reference evidence="9 10" key="1">
    <citation type="journal article" date="2012" name="J. Bacteriol.">
        <title>Genome sequence of an alkane-degrading bacterium, Alcanivorax pacificus type strain W11-5, isolated from deep sea sediment.</title>
        <authorList>
            <person name="Lai Q."/>
            <person name="Shao Z."/>
        </authorList>
    </citation>
    <scope>NUCLEOTIDE SEQUENCE [LARGE SCALE GENOMIC DNA]</scope>
    <source>
        <strain evidence="9 10">W11-5</strain>
    </source>
</reference>
<dbReference type="Pfam" id="PF00563">
    <property type="entry name" value="EAL"/>
    <property type="match status" value="1"/>
</dbReference>
<feature type="domain" description="PAC" evidence="6">
    <location>
        <begin position="346"/>
        <end position="399"/>
    </location>
</feature>
<dbReference type="FunFam" id="3.20.20.450:FF:000001">
    <property type="entry name" value="Cyclic di-GMP phosphodiesterase yahA"/>
    <property type="match status" value="1"/>
</dbReference>
<dbReference type="EMBL" id="CP004387">
    <property type="protein sequence ID" value="AJD50028.1"/>
    <property type="molecule type" value="Genomic_DNA"/>
</dbReference>
<feature type="transmembrane region" description="Helical" evidence="4">
    <location>
        <begin position="123"/>
        <end position="144"/>
    </location>
</feature>
<dbReference type="SUPFAM" id="SSF141868">
    <property type="entry name" value="EAL domain-like"/>
    <property type="match status" value="1"/>
</dbReference>
<feature type="transmembrane region" description="Helical" evidence="4">
    <location>
        <begin position="22"/>
        <end position="46"/>
    </location>
</feature>
<name>A0A0B4XU75_9GAMM</name>
<dbReference type="SMART" id="SM00091">
    <property type="entry name" value="PAS"/>
    <property type="match status" value="3"/>
</dbReference>
<dbReference type="InterPro" id="IPR001610">
    <property type="entry name" value="PAC"/>
</dbReference>
<feature type="domain" description="PAS" evidence="5">
    <location>
        <begin position="396"/>
        <end position="466"/>
    </location>
</feature>
<feature type="domain" description="GGDEF" evidence="8">
    <location>
        <begin position="553"/>
        <end position="686"/>
    </location>
</feature>
<dbReference type="InterPro" id="IPR001633">
    <property type="entry name" value="EAL_dom"/>
</dbReference>
<dbReference type="InterPro" id="IPR000014">
    <property type="entry name" value="PAS"/>
</dbReference>
<feature type="transmembrane region" description="Helical" evidence="4">
    <location>
        <begin position="175"/>
        <end position="191"/>
    </location>
</feature>
<dbReference type="Proteomes" id="UP000006764">
    <property type="component" value="Chromosome"/>
</dbReference>
<evidence type="ECO:0000313" key="10">
    <source>
        <dbReference type="Proteomes" id="UP000006764"/>
    </source>
</evidence>